<dbReference type="Gene3D" id="3.30.565.10">
    <property type="entry name" value="Histidine kinase-like ATPase, C-terminal domain"/>
    <property type="match status" value="1"/>
</dbReference>
<keyword evidence="1" id="KW-0808">Transferase</keyword>
<comment type="caution">
    <text evidence="3">The sequence shown here is derived from an EMBL/GenBank/DDBJ whole genome shotgun (WGS) entry which is preliminary data.</text>
</comment>
<dbReference type="InterPro" id="IPR003594">
    <property type="entry name" value="HATPase_dom"/>
</dbReference>
<dbReference type="EMBL" id="JAVDYB010000001">
    <property type="protein sequence ID" value="MDR7280224.1"/>
    <property type="molecule type" value="Genomic_DNA"/>
</dbReference>
<sequence length="137" mass="14480">MTAARQRAPAVAAQLHADFTRTTLTALRRDVRRHAARFGLSGITLHRFVLAVHEVAVNAVEHGGGSGTLELWRSGPALYCRVTDDGTGGLISPARCPAPDTRSGRGMWLARNGTDSLLVHSGSSGTAVTLLVHLHPA</sequence>
<dbReference type="Pfam" id="PF13581">
    <property type="entry name" value="HATPase_c_2"/>
    <property type="match status" value="1"/>
</dbReference>
<evidence type="ECO:0000313" key="3">
    <source>
        <dbReference type="EMBL" id="MDR7280224.1"/>
    </source>
</evidence>
<keyword evidence="1" id="KW-0418">Kinase</keyword>
<evidence type="ECO:0000313" key="4">
    <source>
        <dbReference type="Proteomes" id="UP001183643"/>
    </source>
</evidence>
<keyword evidence="1" id="KW-0723">Serine/threonine-protein kinase</keyword>
<evidence type="ECO:0000256" key="1">
    <source>
        <dbReference type="ARBA" id="ARBA00022527"/>
    </source>
</evidence>
<dbReference type="CDD" id="cd16936">
    <property type="entry name" value="HATPase_RsbW-like"/>
    <property type="match status" value="1"/>
</dbReference>
<evidence type="ECO:0000259" key="2">
    <source>
        <dbReference type="Pfam" id="PF13581"/>
    </source>
</evidence>
<dbReference type="SUPFAM" id="SSF55874">
    <property type="entry name" value="ATPase domain of HSP90 chaperone/DNA topoisomerase II/histidine kinase"/>
    <property type="match status" value="1"/>
</dbReference>
<proteinExistence type="predicted"/>
<dbReference type="Proteomes" id="UP001183643">
    <property type="component" value="Unassembled WGS sequence"/>
</dbReference>
<dbReference type="PANTHER" id="PTHR35526:SF3">
    <property type="entry name" value="ANTI-SIGMA-F FACTOR RSBW"/>
    <property type="match status" value="1"/>
</dbReference>
<reference evidence="3" key="1">
    <citation type="submission" date="2023-07" db="EMBL/GenBank/DDBJ databases">
        <title>Sequencing the genomes of 1000 actinobacteria strains.</title>
        <authorList>
            <person name="Klenk H.-P."/>
        </authorList>
    </citation>
    <scope>NUCLEOTIDE SEQUENCE</scope>
    <source>
        <strain evidence="3">DSM 44707</strain>
    </source>
</reference>
<dbReference type="InterPro" id="IPR036890">
    <property type="entry name" value="HATPase_C_sf"/>
</dbReference>
<dbReference type="PANTHER" id="PTHR35526">
    <property type="entry name" value="ANTI-SIGMA-F FACTOR RSBW-RELATED"/>
    <property type="match status" value="1"/>
</dbReference>
<dbReference type="InterPro" id="IPR050267">
    <property type="entry name" value="Anti-sigma-factor_SerPK"/>
</dbReference>
<dbReference type="RefSeq" id="WP_310374468.1">
    <property type="nucleotide sequence ID" value="NZ_JAVDYB010000001.1"/>
</dbReference>
<gene>
    <name evidence="3" type="ORF">J2S41_007002</name>
</gene>
<accession>A0AAE3YXV7</accession>
<protein>
    <submittedName>
        <fullName evidence="3">Anti-sigma regulatory factor (Ser/Thr protein kinase)</fullName>
    </submittedName>
</protein>
<name>A0AAE3YXV7_9ACTN</name>
<dbReference type="GO" id="GO:0004674">
    <property type="term" value="F:protein serine/threonine kinase activity"/>
    <property type="evidence" value="ECO:0007669"/>
    <property type="project" value="UniProtKB-KW"/>
</dbReference>
<keyword evidence="4" id="KW-1185">Reference proteome</keyword>
<dbReference type="AlphaFoldDB" id="A0AAE3YXV7"/>
<organism evidence="3 4">
    <name type="scientific">Catenuloplanes atrovinosus</name>
    <dbReference type="NCBI Taxonomy" id="137266"/>
    <lineage>
        <taxon>Bacteria</taxon>
        <taxon>Bacillati</taxon>
        <taxon>Actinomycetota</taxon>
        <taxon>Actinomycetes</taxon>
        <taxon>Micromonosporales</taxon>
        <taxon>Micromonosporaceae</taxon>
        <taxon>Catenuloplanes</taxon>
    </lineage>
</organism>
<feature type="domain" description="Histidine kinase/HSP90-like ATPase" evidence="2">
    <location>
        <begin position="22"/>
        <end position="130"/>
    </location>
</feature>